<dbReference type="KEGG" id="slc:SL103_07220"/>
<reference evidence="1 2" key="1">
    <citation type="submission" date="2016-09" db="EMBL/GenBank/DDBJ databases">
        <title>Complete genome sequencing of Streptomyces lydicus 103 and metabolic pathways analysis of antibiotic biosynthesis.</title>
        <authorList>
            <person name="Jia N."/>
            <person name="Ding M.-Z."/>
            <person name="Gao F."/>
            <person name="Yuan Y.-J."/>
        </authorList>
    </citation>
    <scope>NUCLEOTIDE SEQUENCE [LARGE SCALE GENOMIC DNA]</scope>
    <source>
        <strain evidence="1 2">103</strain>
    </source>
</reference>
<name>A0A1D7VHM9_9ACTN</name>
<keyword evidence="2" id="KW-1185">Reference proteome</keyword>
<protein>
    <submittedName>
        <fullName evidence="1">Uncharacterized protein</fullName>
    </submittedName>
</protein>
<dbReference type="EMBL" id="CP017157">
    <property type="protein sequence ID" value="AOP46058.1"/>
    <property type="molecule type" value="Genomic_DNA"/>
</dbReference>
<accession>A0A1D7VHM9</accession>
<organism evidence="1 2">
    <name type="scientific">Streptomyces lydicus</name>
    <dbReference type="NCBI Taxonomy" id="47763"/>
    <lineage>
        <taxon>Bacteria</taxon>
        <taxon>Bacillati</taxon>
        <taxon>Actinomycetota</taxon>
        <taxon>Actinomycetes</taxon>
        <taxon>Kitasatosporales</taxon>
        <taxon>Streptomycetaceae</taxon>
        <taxon>Streptomyces</taxon>
    </lineage>
</organism>
<dbReference type="AlphaFoldDB" id="A0A1D7VHM9"/>
<evidence type="ECO:0000313" key="2">
    <source>
        <dbReference type="Proteomes" id="UP000094094"/>
    </source>
</evidence>
<evidence type="ECO:0000313" key="1">
    <source>
        <dbReference type="EMBL" id="AOP46058.1"/>
    </source>
</evidence>
<proteinExistence type="predicted"/>
<gene>
    <name evidence="1" type="ORF">SL103_07220</name>
</gene>
<dbReference type="RefSeq" id="WP_069567915.1">
    <property type="nucleotide sequence ID" value="NZ_CP017157.1"/>
</dbReference>
<dbReference type="Pfam" id="PF19801">
    <property type="entry name" value="DUF6284"/>
    <property type="match status" value="1"/>
</dbReference>
<sequence length="78" mass="8557">MSIIALVPDPDREPATEWAAIVAETPLIEAEVELLDVQIALMDRVPSELDRRRLRRAEARVLAERAALANRAPSGEAA</sequence>
<dbReference type="Proteomes" id="UP000094094">
    <property type="component" value="Chromosome"/>
</dbReference>
<dbReference type="InterPro" id="IPR046251">
    <property type="entry name" value="DUF6284"/>
</dbReference>